<gene>
    <name evidence="1" type="ORF">P0082_02885</name>
</gene>
<sequence>MLARRELYHSLIFPRILAPSAVQLRKPHDARPEIVLEARLPNILFGVQVFWELKLRDPQTRQTIKLCCRLHSGHNRFSFPLNLHELQLGDAGRELAEQHKKLLAQFQRGLYHGEYQSFSVRDCFSCLHMRYRVKRHFELAVLSPGRVSLNSRSLPANVSQDPLSIAVQKFAQEGFNEQRPYYPGDDPRRINWKLYSRFNELYVRIPEEQQICSQDLHCYFVPDMACYPKSLRSSVLGQAGAYFLRKMKDLHGRGHRILVHIPGEGPQNPEGSMLYEGPLLYQEQNEETILRALTAYPYSCSLSNRSLSGGSLGNGSLNNGRSRTWQNPLLRLLQSVDGREGPATDNSFHLVFVSPHSLGSGEIKEGAEAVQTDYADYFPAGRTLFLPLPEPSVELREVLLSRSSSPLRVLPVALFWRWLLRSGVPERLHPGSPGHRLYQKLGIPTVQVSGSGSGRNRAQSYCSPLGFQSYPRLLWLLRAWQKYYRQPERRYPVGKRKRSNSAGNL</sequence>
<proteinExistence type="predicted"/>
<dbReference type="RefSeq" id="WP_326928015.1">
    <property type="nucleotide sequence ID" value="NZ_CP123443.1"/>
</dbReference>
<dbReference type="EMBL" id="CP123443">
    <property type="protein sequence ID" value="WGK69823.1"/>
    <property type="molecule type" value="Genomic_DNA"/>
</dbReference>
<keyword evidence="2" id="KW-1185">Reference proteome</keyword>
<dbReference type="Proteomes" id="UP001228690">
    <property type="component" value="Chromosome"/>
</dbReference>
<reference evidence="1 2" key="1">
    <citation type="submission" date="2023-04" db="EMBL/GenBank/DDBJ databases">
        <title>Spirochaete genome identified in red abalone sample constitutes a novel genus.</title>
        <authorList>
            <person name="Sharma S.P."/>
            <person name="Purcell C.M."/>
            <person name="Hyde J.R."/>
            <person name="Severin A.J."/>
        </authorList>
    </citation>
    <scope>NUCLEOTIDE SEQUENCE [LARGE SCALE GENOMIC DNA]</scope>
    <source>
        <strain evidence="1 2">SP-2023</strain>
    </source>
</reference>
<organism evidence="1 2">
    <name type="scientific">Candidatus Haliotispira prima</name>
    <dbReference type="NCBI Taxonomy" id="3034016"/>
    <lineage>
        <taxon>Bacteria</taxon>
        <taxon>Pseudomonadati</taxon>
        <taxon>Spirochaetota</taxon>
        <taxon>Spirochaetia</taxon>
        <taxon>Spirochaetales</taxon>
        <taxon>Spirochaetaceae</taxon>
        <taxon>Candidatus Haliotispira</taxon>
    </lineage>
</organism>
<name>A0ABY8MKV4_9SPIO</name>
<protein>
    <submittedName>
        <fullName evidence="1">DUF58 domain-containing protein</fullName>
    </submittedName>
</protein>
<evidence type="ECO:0000313" key="1">
    <source>
        <dbReference type="EMBL" id="WGK69823.1"/>
    </source>
</evidence>
<evidence type="ECO:0000313" key="2">
    <source>
        <dbReference type="Proteomes" id="UP001228690"/>
    </source>
</evidence>
<accession>A0ABY8MKV4</accession>